<sequence length="140" mass="16739">MLCILIYLLTNEQLPIKCCLYYVRIWKNSLDGRWNRTNVERAQTRAQPTVPPSNPMMGYFYSFIFFASTETTLLPLCEIKRSRLLLVFNNYQLYFVLLRANAEPILWPCCAHSVLRKYREFLSEPPFKNTKMRRRSTKTR</sequence>
<protein>
    <submittedName>
        <fullName evidence="2">Secreted protein</fullName>
    </submittedName>
</protein>
<accession>A0A1I8BWJ7</accession>
<dbReference type="WBParaSite" id="MhA1_Contig682.frz3.gene4">
    <property type="protein sequence ID" value="MhA1_Contig682.frz3.gene4"/>
    <property type="gene ID" value="MhA1_Contig682.frz3.gene4"/>
</dbReference>
<proteinExistence type="predicted"/>
<name>A0A1I8BWJ7_MELHA</name>
<dbReference type="AlphaFoldDB" id="A0A1I8BWJ7"/>
<evidence type="ECO:0000313" key="1">
    <source>
        <dbReference type="Proteomes" id="UP000095281"/>
    </source>
</evidence>
<keyword evidence="1" id="KW-1185">Reference proteome</keyword>
<reference evidence="2" key="1">
    <citation type="submission" date="2016-11" db="UniProtKB">
        <authorList>
            <consortium name="WormBaseParasite"/>
        </authorList>
    </citation>
    <scope>IDENTIFICATION</scope>
</reference>
<dbReference type="Proteomes" id="UP000095281">
    <property type="component" value="Unplaced"/>
</dbReference>
<organism evidence="1 2">
    <name type="scientific">Meloidogyne hapla</name>
    <name type="common">Root-knot nematode worm</name>
    <dbReference type="NCBI Taxonomy" id="6305"/>
    <lineage>
        <taxon>Eukaryota</taxon>
        <taxon>Metazoa</taxon>
        <taxon>Ecdysozoa</taxon>
        <taxon>Nematoda</taxon>
        <taxon>Chromadorea</taxon>
        <taxon>Rhabditida</taxon>
        <taxon>Tylenchina</taxon>
        <taxon>Tylenchomorpha</taxon>
        <taxon>Tylenchoidea</taxon>
        <taxon>Meloidogynidae</taxon>
        <taxon>Meloidogyninae</taxon>
        <taxon>Meloidogyne</taxon>
    </lineage>
</organism>
<evidence type="ECO:0000313" key="2">
    <source>
        <dbReference type="WBParaSite" id="MhA1_Contig682.frz3.gene4"/>
    </source>
</evidence>